<dbReference type="InterPro" id="IPR050741">
    <property type="entry name" value="Acyl-CoA_dehydrogenase"/>
</dbReference>
<dbReference type="Gene3D" id="2.40.110.10">
    <property type="entry name" value="Butyryl-CoA Dehydrogenase, subunit A, domain 2"/>
    <property type="match status" value="1"/>
</dbReference>
<keyword evidence="13" id="KW-1133">Transmembrane helix</keyword>
<dbReference type="SUPFAM" id="SSF56645">
    <property type="entry name" value="Acyl-CoA dehydrogenase NM domain-like"/>
    <property type="match status" value="1"/>
</dbReference>
<evidence type="ECO:0000256" key="7">
    <source>
        <dbReference type="ARBA" id="ARBA00022630"/>
    </source>
</evidence>
<dbReference type="NCBIfam" id="NF009586">
    <property type="entry name" value="PRK13026.1"/>
    <property type="match status" value="1"/>
</dbReference>
<dbReference type="GO" id="GO:0004466">
    <property type="term" value="F:long-chain fatty acyl-CoA dehydrogenase activity"/>
    <property type="evidence" value="ECO:0007669"/>
    <property type="project" value="UniProtKB-EC"/>
</dbReference>
<dbReference type="InterPro" id="IPR015396">
    <property type="entry name" value="FadE_C"/>
</dbReference>
<feature type="domain" description="Acyl-CoA dehydrogenase/oxidase N-terminal" evidence="15">
    <location>
        <begin position="154"/>
        <end position="237"/>
    </location>
</feature>
<evidence type="ECO:0000259" key="14">
    <source>
        <dbReference type="Pfam" id="PF00441"/>
    </source>
</evidence>
<gene>
    <name evidence="17" type="primary">fadE</name>
    <name evidence="17" type="ORF">COA71_14240</name>
</gene>
<dbReference type="EMBL" id="NVWI01000016">
    <property type="protein sequence ID" value="PCJ39277.1"/>
    <property type="molecule type" value="Genomic_DNA"/>
</dbReference>
<dbReference type="InterPro" id="IPR009075">
    <property type="entry name" value="AcylCo_DH/oxidase_C"/>
</dbReference>
<dbReference type="Gene3D" id="1.20.140.10">
    <property type="entry name" value="Butyryl-CoA Dehydrogenase, subunit A, domain 3"/>
    <property type="match status" value="1"/>
</dbReference>
<dbReference type="Pfam" id="PF09317">
    <property type="entry name" value="ACDH_C"/>
    <property type="match status" value="1"/>
</dbReference>
<keyword evidence="7" id="KW-0285">Flavoprotein</keyword>
<evidence type="ECO:0000256" key="11">
    <source>
        <dbReference type="ARBA" id="ARBA00049247"/>
    </source>
</evidence>
<comment type="cofactor">
    <cofactor evidence="1">
        <name>FAD</name>
        <dbReference type="ChEBI" id="CHEBI:57692"/>
    </cofactor>
</comment>
<dbReference type="GO" id="GO:0070991">
    <property type="term" value="F:medium-chain fatty acyl-CoA dehydrogenase activity"/>
    <property type="evidence" value="ECO:0007669"/>
    <property type="project" value="UniProtKB-EC"/>
</dbReference>
<dbReference type="InterPro" id="IPR013786">
    <property type="entry name" value="AcylCoA_DH/ox_N"/>
</dbReference>
<evidence type="ECO:0000313" key="18">
    <source>
        <dbReference type="Proteomes" id="UP000228987"/>
    </source>
</evidence>
<feature type="domain" description="Acyl-CoA dehydrogenase/oxidase C-terminal" evidence="14">
    <location>
        <begin position="365"/>
        <end position="512"/>
    </location>
</feature>
<dbReference type="InterPro" id="IPR036250">
    <property type="entry name" value="AcylCo_DH-like_C"/>
</dbReference>
<evidence type="ECO:0000259" key="16">
    <source>
        <dbReference type="Pfam" id="PF09317"/>
    </source>
</evidence>
<evidence type="ECO:0000256" key="6">
    <source>
        <dbReference type="ARBA" id="ARBA00020144"/>
    </source>
</evidence>
<sequence length="822" mass="90400">MNEWLILLTLLIGGALLLAYINASGMLWAIGLIVILILISVLVDIAVICLVLIGLLVGLLVALILFDSLRKTYITQRILSLFQSQIPTMSSTEQEALEAGDTGWEGELFRGQPHWNKLKAYKLGLTDKEKAFIAGPVEALCALTNDWQITHELNDLSPETWQFIKDNKFFGVIIPEQFGGLGFSAQCHAAVISKLASRSITLAVTVMVPNSLGPGQLLLEYGTEAQRNKYLPRLASGAEIPCFALTSPEAGSDATGMVDSGIVCKQWIGGEEVLGIRLNWDKRYITLSPIATLLGLAFKLYDPEHLIGDKEDIGITLALIPTDTEGVQIGRRHMPGAVPFQNGPTQGVDVFIPVDWIIGGTDYAGKGWRMLVECLSEGRGVSLPALSVASAKLSTHVSTAYARVRQQFHNPIAKFEGVEEVLARIVGKTYLMQGANQLTLGMLDSGITPSVATAIVKYHLTEMMRDVINDAMDIHGGKGIMLGSSNYLMRIYQAIPISITVEGANILTRNMIIFGQGAMRCHPCLMDEIKAANDKDESKALDSFDKSLGRHVRHFMGSFSRAFLLGLTYGYLGKWEKGQRVISRLAAALSLSTEMALILVGGQLKRRERLSARLGDVLSYLYLASGAVLQFERNGCLEEERPLYDWSIDYCAYHAQEALYALAQNLPWFAGITLKRICFPLGRCFHLPTDKQDRTLVNLALAPGPIRNALVEGIYIPEDEEEAIRQLSTAFEISVACEAAERKISRALKEKRISTNKLDEAVAAQVITQEEAERIKQARELCMQVIQVDDFSAEEFSGHEKALMPGKNNGQNKKESKGESHE</sequence>
<dbReference type="GO" id="GO:0050660">
    <property type="term" value="F:flavin adenine dinucleotide binding"/>
    <property type="evidence" value="ECO:0007669"/>
    <property type="project" value="InterPro"/>
</dbReference>
<accession>A0A2A5C643</accession>
<keyword evidence="13" id="KW-0812">Transmembrane</keyword>
<keyword evidence="9" id="KW-0560">Oxidoreductase</keyword>
<dbReference type="Pfam" id="PF00441">
    <property type="entry name" value="Acyl-CoA_dh_1"/>
    <property type="match status" value="1"/>
</dbReference>
<keyword evidence="13" id="KW-0472">Membrane</keyword>
<evidence type="ECO:0000256" key="3">
    <source>
        <dbReference type="ARBA" id="ARBA00009347"/>
    </source>
</evidence>
<comment type="pathway">
    <text evidence="2">Lipid metabolism; fatty acid beta-oxidation.</text>
</comment>
<dbReference type="Gene3D" id="1.10.540.10">
    <property type="entry name" value="Acyl-CoA dehydrogenase/oxidase, N-terminal domain"/>
    <property type="match status" value="1"/>
</dbReference>
<evidence type="ECO:0000259" key="15">
    <source>
        <dbReference type="Pfam" id="PF02771"/>
    </source>
</evidence>
<feature type="region of interest" description="Disordered" evidence="12">
    <location>
        <begin position="797"/>
        <end position="822"/>
    </location>
</feature>
<dbReference type="NCBIfam" id="NF007000">
    <property type="entry name" value="PRK09463.1"/>
    <property type="match status" value="1"/>
</dbReference>
<dbReference type="SUPFAM" id="SSF47203">
    <property type="entry name" value="Acyl-CoA dehydrogenase C-terminal domain-like"/>
    <property type="match status" value="1"/>
</dbReference>
<dbReference type="Proteomes" id="UP000228987">
    <property type="component" value="Unassembled WGS sequence"/>
</dbReference>
<evidence type="ECO:0000256" key="8">
    <source>
        <dbReference type="ARBA" id="ARBA00022827"/>
    </source>
</evidence>
<evidence type="ECO:0000256" key="10">
    <source>
        <dbReference type="ARBA" id="ARBA00047882"/>
    </source>
</evidence>
<dbReference type="PANTHER" id="PTHR48083">
    <property type="entry name" value="MEDIUM-CHAIN SPECIFIC ACYL-COA DEHYDROGENASE, MITOCHONDRIAL-RELATED"/>
    <property type="match status" value="1"/>
</dbReference>
<evidence type="ECO:0000313" key="17">
    <source>
        <dbReference type="EMBL" id="PCJ39277.1"/>
    </source>
</evidence>
<evidence type="ECO:0000256" key="4">
    <source>
        <dbReference type="ARBA" id="ARBA00012033"/>
    </source>
</evidence>
<dbReference type="GO" id="GO:0005737">
    <property type="term" value="C:cytoplasm"/>
    <property type="evidence" value="ECO:0007669"/>
    <property type="project" value="TreeGrafter"/>
</dbReference>
<dbReference type="AlphaFoldDB" id="A0A2A5C643"/>
<evidence type="ECO:0000256" key="2">
    <source>
        <dbReference type="ARBA" id="ARBA00005005"/>
    </source>
</evidence>
<keyword evidence="8" id="KW-0274">FAD</keyword>
<feature type="transmembrane region" description="Helical" evidence="13">
    <location>
        <begin position="33"/>
        <end position="66"/>
    </location>
</feature>
<dbReference type="EC" id="1.3.8.8" evidence="5"/>
<evidence type="ECO:0000256" key="12">
    <source>
        <dbReference type="SAM" id="MobiDB-lite"/>
    </source>
</evidence>
<dbReference type="InterPro" id="IPR046373">
    <property type="entry name" value="Acyl-CoA_Oxase/DH_mid-dom_sf"/>
</dbReference>
<dbReference type="EC" id="1.3.8.7" evidence="4"/>
<protein>
    <recommendedName>
        <fullName evidence="6">Acyl-coenzyme A dehydrogenase</fullName>
        <ecNumber evidence="4">1.3.8.7</ecNumber>
        <ecNumber evidence="5">1.3.8.8</ecNumber>
    </recommendedName>
</protein>
<evidence type="ECO:0000256" key="1">
    <source>
        <dbReference type="ARBA" id="ARBA00001974"/>
    </source>
</evidence>
<comment type="caution">
    <text evidence="17">The sequence shown here is derived from an EMBL/GenBank/DDBJ whole genome shotgun (WGS) entry which is preliminary data.</text>
</comment>
<feature type="domain" description="Acyl-CoA dehydrogenase C-terminal bacterial-type" evidence="16">
    <location>
        <begin position="519"/>
        <end position="791"/>
    </location>
</feature>
<dbReference type="UniPathway" id="UPA00659"/>
<comment type="similarity">
    <text evidence="3">Belongs to the acyl-CoA dehydrogenase family.</text>
</comment>
<feature type="compositionally biased region" description="Basic and acidic residues" evidence="12">
    <location>
        <begin position="812"/>
        <end position="822"/>
    </location>
</feature>
<comment type="catalytic activity">
    <reaction evidence="11">
        <text>a long-chain 2,3-saturated fatty acyl-CoA + oxidized [electron-transfer flavoprotein] + H(+) = a long-chain (2E)-enoyl-CoA + reduced [electron-transfer flavoprotein]</text>
        <dbReference type="Rhea" id="RHEA:17721"/>
        <dbReference type="Rhea" id="RHEA-COMP:10685"/>
        <dbReference type="Rhea" id="RHEA-COMP:10686"/>
        <dbReference type="ChEBI" id="CHEBI:15378"/>
        <dbReference type="ChEBI" id="CHEBI:57692"/>
        <dbReference type="ChEBI" id="CHEBI:58307"/>
        <dbReference type="ChEBI" id="CHEBI:83721"/>
        <dbReference type="ChEBI" id="CHEBI:83727"/>
        <dbReference type="EC" id="1.3.8.8"/>
    </reaction>
</comment>
<name>A0A2A5C643_9GAMM</name>
<evidence type="ECO:0000256" key="13">
    <source>
        <dbReference type="SAM" id="Phobius"/>
    </source>
</evidence>
<organism evidence="17 18">
    <name type="scientific">SAR86 cluster bacterium</name>
    <dbReference type="NCBI Taxonomy" id="2030880"/>
    <lineage>
        <taxon>Bacteria</taxon>
        <taxon>Pseudomonadati</taxon>
        <taxon>Pseudomonadota</taxon>
        <taxon>Gammaproteobacteria</taxon>
        <taxon>SAR86 cluster</taxon>
    </lineage>
</organism>
<dbReference type="PANTHER" id="PTHR48083:SF33">
    <property type="entry name" value="ACYL-COENZYME A DEHYDROGENASE"/>
    <property type="match status" value="1"/>
</dbReference>
<dbReference type="Pfam" id="PF02771">
    <property type="entry name" value="Acyl-CoA_dh_N"/>
    <property type="match status" value="1"/>
</dbReference>
<evidence type="ECO:0000256" key="9">
    <source>
        <dbReference type="ARBA" id="ARBA00023002"/>
    </source>
</evidence>
<dbReference type="GO" id="GO:0033539">
    <property type="term" value="P:fatty acid beta-oxidation using acyl-CoA dehydrogenase"/>
    <property type="evidence" value="ECO:0007669"/>
    <property type="project" value="InterPro"/>
</dbReference>
<comment type="catalytic activity">
    <reaction evidence="10">
        <text>a medium-chain 2,3-saturated fatty acyl-CoA + oxidized [electron-transfer flavoprotein] + H(+) = a medium-chain (2E)-enoyl-CoA + reduced [electron-transfer flavoprotein]</text>
        <dbReference type="Rhea" id="RHEA:14477"/>
        <dbReference type="Rhea" id="RHEA-COMP:10685"/>
        <dbReference type="Rhea" id="RHEA-COMP:10686"/>
        <dbReference type="ChEBI" id="CHEBI:15378"/>
        <dbReference type="ChEBI" id="CHEBI:57692"/>
        <dbReference type="ChEBI" id="CHEBI:58307"/>
        <dbReference type="ChEBI" id="CHEBI:83723"/>
        <dbReference type="ChEBI" id="CHEBI:83726"/>
        <dbReference type="EC" id="1.3.8.7"/>
    </reaction>
</comment>
<reference evidence="18" key="1">
    <citation type="submission" date="2017-08" db="EMBL/GenBank/DDBJ databases">
        <title>A dynamic microbial community with high functional redundancy inhabits the cold, oxic subseafloor aquifer.</title>
        <authorList>
            <person name="Tully B.J."/>
            <person name="Wheat C.G."/>
            <person name="Glazer B.T."/>
            <person name="Huber J.A."/>
        </authorList>
    </citation>
    <scope>NUCLEOTIDE SEQUENCE [LARGE SCALE GENOMIC DNA]</scope>
</reference>
<dbReference type="FunFam" id="1.20.140.10:FF:000009">
    <property type="entry name" value="Acyl-CoA dehydrogenase"/>
    <property type="match status" value="1"/>
</dbReference>
<evidence type="ECO:0000256" key="5">
    <source>
        <dbReference type="ARBA" id="ARBA00012040"/>
    </source>
</evidence>
<proteinExistence type="inferred from homology"/>
<dbReference type="InterPro" id="IPR037069">
    <property type="entry name" value="AcylCoA_DH/ox_N_sf"/>
</dbReference>
<dbReference type="InterPro" id="IPR009100">
    <property type="entry name" value="AcylCoA_DH/oxidase_NM_dom_sf"/>
</dbReference>